<sequence length="255" mass="29788">MLAFYFQKSKIACQINVVMKKFFANSSFLSLEFTNCLAAILEKTDRKNPDNTYLIKAKRAMEAALTCVQLYLKKLRNFVCFRLKFCFCGETSESRRQTDSYAMIFKLSSEVERCPASLLRGKDEWVKIRNKRMPIFLFNDLIEINVRTGNDDSSTPTRRSFSNYSFTRQLSLSALWYGKKNSSIYLLPFVEYKVLYTLICSFSHFKLARVNIFGTLLENQEGKLEKFLREVADQVYKLVGRNTLVEKVDFDEDHL</sequence>
<dbReference type="STRING" id="6293.A0A1I8EXQ4"/>
<protein>
    <submittedName>
        <fullName evidence="1">Uncharacterized protein</fullName>
    </submittedName>
</protein>
<organism evidence="1">
    <name type="scientific">Wuchereria bancrofti</name>
    <dbReference type="NCBI Taxonomy" id="6293"/>
    <lineage>
        <taxon>Eukaryota</taxon>
        <taxon>Metazoa</taxon>
        <taxon>Ecdysozoa</taxon>
        <taxon>Nematoda</taxon>
        <taxon>Chromadorea</taxon>
        <taxon>Rhabditida</taxon>
        <taxon>Spirurina</taxon>
        <taxon>Spiruromorpha</taxon>
        <taxon>Filarioidea</taxon>
        <taxon>Onchocercidae</taxon>
        <taxon>Wuchereria</taxon>
    </lineage>
</organism>
<proteinExistence type="predicted"/>
<accession>A0A1I8EXQ4</accession>
<name>A0A1I8EXQ4_WUCBA</name>
<dbReference type="AlphaFoldDB" id="A0A1I8EXQ4"/>
<dbReference type="WBParaSite" id="maker-PairedContig_6244-snap-gene-0.13-mRNA-1">
    <property type="protein sequence ID" value="maker-PairedContig_6244-snap-gene-0.13-mRNA-1"/>
    <property type="gene ID" value="maker-PairedContig_6244-snap-gene-0.13"/>
</dbReference>
<reference evidence="1" key="1">
    <citation type="submission" date="2016-11" db="UniProtKB">
        <authorList>
            <consortium name="WormBaseParasite"/>
        </authorList>
    </citation>
    <scope>IDENTIFICATION</scope>
    <source>
        <strain evidence="1">pt0022</strain>
    </source>
</reference>
<evidence type="ECO:0000313" key="1">
    <source>
        <dbReference type="WBParaSite" id="maker-PairedContig_6244-snap-gene-0.13-mRNA-1"/>
    </source>
</evidence>